<evidence type="ECO:0000313" key="2">
    <source>
        <dbReference type="Proteomes" id="UP000319267"/>
    </source>
</evidence>
<proteinExistence type="predicted"/>
<dbReference type="OrthoDB" id="745987at2"/>
<dbReference type="AlphaFoldDB" id="A0A521AW39"/>
<organism evidence="1 2">
    <name type="scientific">Flavobacterium nitrogenifigens</name>
    <dbReference type="NCBI Taxonomy" id="1617283"/>
    <lineage>
        <taxon>Bacteria</taxon>
        <taxon>Pseudomonadati</taxon>
        <taxon>Bacteroidota</taxon>
        <taxon>Flavobacteriia</taxon>
        <taxon>Flavobacteriales</taxon>
        <taxon>Flavobacteriaceae</taxon>
        <taxon>Flavobacterium</taxon>
    </lineage>
</organism>
<sequence>MKKIQVGFLVSYDYELLKIAIPQIYKESDSIFLAIDKQRKTWKGETFEIRQDFFEWIKWIDVDFKIEILEDNFYHPELTSMQCEVLERKALAEKMGVGNWLIQLDADEYFLDFKGFVDFLRSKDHYLDNPQKNQIQISPYLINLYKRVDNGVLYVEKPTKIMVATNFPSYRIGRQTRKRIIYYKGAVLHECISRTKEELEMKFNNWGHDTDINKEEFLEKWETVNESNYKTMRNFFYMEPEKWKKLAFVKGSSFNEIEKNLDFDEVLPSGFYIWKKNFGQWFKHLTKK</sequence>
<reference evidence="1 2" key="1">
    <citation type="submission" date="2017-05" db="EMBL/GenBank/DDBJ databases">
        <authorList>
            <person name="Varghese N."/>
            <person name="Submissions S."/>
        </authorList>
    </citation>
    <scope>NUCLEOTIDE SEQUENCE [LARGE SCALE GENOMIC DNA]</scope>
    <source>
        <strain evidence="1 2">DSM 29982</strain>
    </source>
</reference>
<keyword evidence="2" id="KW-1185">Reference proteome</keyword>
<dbReference type="EMBL" id="FXTQ01000001">
    <property type="protein sequence ID" value="SMO39063.1"/>
    <property type="molecule type" value="Genomic_DNA"/>
</dbReference>
<evidence type="ECO:0000313" key="1">
    <source>
        <dbReference type="EMBL" id="SMO39063.1"/>
    </source>
</evidence>
<gene>
    <name evidence="1" type="ORF">SAMN06265220_101497</name>
</gene>
<evidence type="ECO:0008006" key="3">
    <source>
        <dbReference type="Google" id="ProtNLM"/>
    </source>
</evidence>
<name>A0A521AW39_9FLAO</name>
<dbReference type="Proteomes" id="UP000319267">
    <property type="component" value="Unassembled WGS sequence"/>
</dbReference>
<accession>A0A521AW39</accession>
<protein>
    <recommendedName>
        <fullName evidence="3">Glycosyl transferase family 2</fullName>
    </recommendedName>
</protein>
<dbReference type="RefSeq" id="WP_111378546.1">
    <property type="nucleotide sequence ID" value="NZ_FXTQ01000001.1"/>
</dbReference>